<accession>M3HFI2</accession>
<dbReference type="HOGENOM" id="CLU_1928913_0_0_1"/>
<evidence type="ECO:0000313" key="2">
    <source>
        <dbReference type="EMBL" id="EMG46007.1"/>
    </source>
</evidence>
<organism evidence="2 3">
    <name type="scientific">Candida maltosa (strain Xu316)</name>
    <name type="common">Yeast</name>
    <dbReference type="NCBI Taxonomy" id="1245528"/>
    <lineage>
        <taxon>Eukaryota</taxon>
        <taxon>Fungi</taxon>
        <taxon>Dikarya</taxon>
        <taxon>Ascomycota</taxon>
        <taxon>Saccharomycotina</taxon>
        <taxon>Pichiomycetes</taxon>
        <taxon>Debaryomycetaceae</taxon>
        <taxon>Candida/Lodderomyces clade</taxon>
        <taxon>Candida</taxon>
    </lineage>
</organism>
<protein>
    <submittedName>
        <fullName evidence="2">Uncharacterized protein</fullName>
    </submittedName>
</protein>
<comment type="caution">
    <text evidence="2">The sequence shown here is derived from an EMBL/GenBank/DDBJ whole genome shotgun (WGS) entry which is preliminary data.</text>
</comment>
<keyword evidence="3" id="KW-1185">Reference proteome</keyword>
<dbReference type="EMBL" id="AOGT01002202">
    <property type="protein sequence ID" value="EMG46007.1"/>
    <property type="molecule type" value="Genomic_DNA"/>
</dbReference>
<sequence>MDSRLQKQLSDGDIDANGNRLNENDHVTLECESVGLKYCFSFSDYKRMNNPNTSEKEDVDDDKIEVSETSRGKYNHYSESQKERFWQMVGKEGCSVYRAALLNGIKLQTAYTWKNNWNRQVIEELNGIYRTPKKRGRKPKNVDST</sequence>
<gene>
    <name evidence="2" type="ORF">G210_3762</name>
</gene>
<dbReference type="OMA" id="NHYSESQ"/>
<evidence type="ECO:0000256" key="1">
    <source>
        <dbReference type="SAM" id="MobiDB-lite"/>
    </source>
</evidence>
<name>M3HFI2_CANMX</name>
<dbReference type="AlphaFoldDB" id="M3HFI2"/>
<feature type="region of interest" description="Disordered" evidence="1">
    <location>
        <begin position="1"/>
        <end position="21"/>
    </location>
</feature>
<dbReference type="Proteomes" id="UP000011777">
    <property type="component" value="Unassembled WGS sequence"/>
</dbReference>
<proteinExistence type="predicted"/>
<evidence type="ECO:0000313" key="3">
    <source>
        <dbReference type="Proteomes" id="UP000011777"/>
    </source>
</evidence>
<reference evidence="2 3" key="1">
    <citation type="submission" date="2013-02" db="EMBL/GenBank/DDBJ databases">
        <title>Genome sequence of Candida maltosa Xu316, a potential industrial strain for xylitol and ethanol production.</title>
        <authorList>
            <person name="Yu J."/>
            <person name="Wang Q."/>
            <person name="Geng X."/>
            <person name="Bao W."/>
            <person name="He P."/>
            <person name="Cai J."/>
        </authorList>
    </citation>
    <scope>NUCLEOTIDE SEQUENCE [LARGE SCALE GENOMIC DNA]</scope>
    <source>
        <strain evidence="3">Xu316</strain>
    </source>
</reference>
<dbReference type="STRING" id="1245528.M3HFI2"/>
<dbReference type="OrthoDB" id="4024075at2759"/>